<accession>A0A9E7R534</accession>
<dbReference type="Pfam" id="PF00817">
    <property type="entry name" value="IMS"/>
    <property type="match status" value="1"/>
</dbReference>
<feature type="compositionally biased region" description="Acidic residues" evidence="3">
    <location>
        <begin position="385"/>
        <end position="396"/>
    </location>
</feature>
<reference evidence="5" key="1">
    <citation type="submission" date="2022-09" db="EMBL/GenBank/DDBJ databases">
        <title>Diverse halophilic archaea isolated from saline environments.</title>
        <authorList>
            <person name="Cui H.-L."/>
        </authorList>
    </citation>
    <scope>NUCLEOTIDE SEQUENCE</scope>
    <source>
        <strain evidence="5">ZS-35-S2</strain>
    </source>
</reference>
<dbReference type="KEGG" id="ssai:N0B31_05465"/>
<dbReference type="InterPro" id="IPR050116">
    <property type="entry name" value="DNA_polymerase-Y"/>
</dbReference>
<gene>
    <name evidence="5" type="primary">dinB</name>
    <name evidence="2" type="synonym">dbh</name>
    <name evidence="5" type="ORF">N0B31_05465</name>
</gene>
<dbReference type="GO" id="GO:0042276">
    <property type="term" value="P:error-prone translesion synthesis"/>
    <property type="evidence" value="ECO:0007669"/>
    <property type="project" value="TreeGrafter"/>
</dbReference>
<dbReference type="PANTHER" id="PTHR11076">
    <property type="entry name" value="DNA REPAIR POLYMERASE UMUC / TRANSFERASE FAMILY MEMBER"/>
    <property type="match status" value="1"/>
</dbReference>
<feature type="region of interest" description="Disordered" evidence="3">
    <location>
        <begin position="247"/>
        <end position="289"/>
    </location>
</feature>
<keyword evidence="2" id="KW-0239">DNA-directed DNA polymerase</keyword>
<feature type="binding site" evidence="2">
    <location>
        <position position="134"/>
    </location>
    <ligand>
        <name>Mg(2+)</name>
        <dbReference type="ChEBI" id="CHEBI:18420"/>
    </ligand>
</feature>
<dbReference type="GO" id="GO:0000287">
    <property type="term" value="F:magnesium ion binding"/>
    <property type="evidence" value="ECO:0007669"/>
    <property type="project" value="UniProtKB-UniRule"/>
</dbReference>
<comment type="subunit">
    <text evidence="2">Monomer.</text>
</comment>
<dbReference type="InterPro" id="IPR036775">
    <property type="entry name" value="DNA_pol_Y-fam_lit_finger_sf"/>
</dbReference>
<evidence type="ECO:0000259" key="4">
    <source>
        <dbReference type="PROSITE" id="PS50173"/>
    </source>
</evidence>
<dbReference type="Gene3D" id="3.40.1170.60">
    <property type="match status" value="1"/>
</dbReference>
<comment type="catalytic activity">
    <reaction evidence="2">
        <text>DNA(n) + a 2'-deoxyribonucleoside 5'-triphosphate = DNA(n+1) + diphosphate</text>
        <dbReference type="Rhea" id="RHEA:22508"/>
        <dbReference type="Rhea" id="RHEA-COMP:17339"/>
        <dbReference type="Rhea" id="RHEA-COMP:17340"/>
        <dbReference type="ChEBI" id="CHEBI:33019"/>
        <dbReference type="ChEBI" id="CHEBI:61560"/>
        <dbReference type="ChEBI" id="CHEBI:173112"/>
        <dbReference type="EC" id="2.7.7.7"/>
    </reaction>
</comment>
<dbReference type="GO" id="GO:0003684">
    <property type="term" value="F:damaged DNA binding"/>
    <property type="evidence" value="ECO:0007669"/>
    <property type="project" value="InterPro"/>
</dbReference>
<dbReference type="EC" id="2.7.7.7" evidence="2"/>
<comment type="cofactor">
    <cofactor evidence="2">
        <name>Mg(2+)</name>
        <dbReference type="ChEBI" id="CHEBI:18420"/>
    </cofactor>
    <text evidence="2">Binds 2 magnesium ions per subunit.</text>
</comment>
<evidence type="ECO:0000256" key="1">
    <source>
        <dbReference type="ARBA" id="ARBA00010945"/>
    </source>
</evidence>
<evidence type="ECO:0000256" key="2">
    <source>
        <dbReference type="HAMAP-Rule" id="MF_01113"/>
    </source>
</evidence>
<keyword evidence="2 5" id="KW-0548">Nucleotidyltransferase</keyword>
<dbReference type="PANTHER" id="PTHR11076:SF33">
    <property type="entry name" value="DNA POLYMERASE KAPPA"/>
    <property type="match status" value="1"/>
</dbReference>
<evidence type="ECO:0000313" key="5">
    <source>
        <dbReference type="EMBL" id="UWM55732.1"/>
    </source>
</evidence>
<protein>
    <recommendedName>
        <fullName evidence="2">DNA polymerase IV</fullName>
        <shortName evidence="2">Pol IV</shortName>
        <ecNumber evidence="2">2.7.7.7</ecNumber>
    </recommendedName>
</protein>
<comment type="function">
    <text evidence="2">Poorly processive, error-prone DNA polymerase involved in untargeted mutagenesis. Copies undamaged DNA at stalled replication forks, which arise in vivo from mismatched or misaligned primer ends. These misaligned primers can be extended by PolIV. Exhibits no 3'-5' exonuclease (proofreading) activity. May be involved in translesional synthesis.</text>
</comment>
<dbReference type="InterPro" id="IPR001126">
    <property type="entry name" value="UmuC"/>
</dbReference>
<dbReference type="Pfam" id="PF11799">
    <property type="entry name" value="IMS_C"/>
    <property type="match status" value="1"/>
</dbReference>
<dbReference type="Pfam" id="PF11798">
    <property type="entry name" value="IMS_HHH"/>
    <property type="match status" value="1"/>
</dbReference>
<dbReference type="RefSeq" id="WP_260594843.1">
    <property type="nucleotide sequence ID" value="NZ_CP104003.1"/>
</dbReference>
<dbReference type="Proteomes" id="UP001057580">
    <property type="component" value="Chromosome"/>
</dbReference>
<evidence type="ECO:0000256" key="3">
    <source>
        <dbReference type="SAM" id="MobiDB-lite"/>
    </source>
</evidence>
<name>A0A9E7R534_9EURY</name>
<dbReference type="GeneID" id="74941849"/>
<dbReference type="PROSITE" id="PS50173">
    <property type="entry name" value="UMUC"/>
    <property type="match status" value="1"/>
</dbReference>
<dbReference type="SUPFAM" id="SSF100879">
    <property type="entry name" value="Lesion bypass DNA polymerase (Y-family), little finger domain"/>
    <property type="match status" value="1"/>
</dbReference>
<dbReference type="InterPro" id="IPR043128">
    <property type="entry name" value="Rev_trsase/Diguanyl_cyclase"/>
</dbReference>
<feature type="binding site" evidence="2">
    <location>
        <position position="23"/>
    </location>
    <ligand>
        <name>Mg(2+)</name>
        <dbReference type="ChEBI" id="CHEBI:18420"/>
    </ligand>
</feature>
<keyword evidence="2" id="KW-0235">DNA replication</keyword>
<dbReference type="Gene3D" id="3.30.70.270">
    <property type="match status" value="1"/>
</dbReference>
<keyword evidence="2" id="KW-0238">DNA-binding</keyword>
<dbReference type="Gene3D" id="3.30.1490.100">
    <property type="entry name" value="DNA polymerase, Y-family, little finger domain"/>
    <property type="match status" value="1"/>
</dbReference>
<dbReference type="Gene3D" id="1.10.150.20">
    <property type="entry name" value="5' to 3' exonuclease, C-terminal subdomain"/>
    <property type="match status" value="1"/>
</dbReference>
<keyword evidence="2" id="KW-0963">Cytoplasm</keyword>
<keyword evidence="2 5" id="KW-0808">Transferase</keyword>
<dbReference type="GO" id="GO:0006261">
    <property type="term" value="P:DNA-templated DNA replication"/>
    <property type="evidence" value="ECO:0007669"/>
    <property type="project" value="UniProtKB-UniRule"/>
</dbReference>
<evidence type="ECO:0000313" key="6">
    <source>
        <dbReference type="Proteomes" id="UP001057580"/>
    </source>
</evidence>
<dbReference type="SUPFAM" id="SSF56672">
    <property type="entry name" value="DNA/RNA polymerases"/>
    <property type="match status" value="1"/>
</dbReference>
<dbReference type="InterPro" id="IPR022880">
    <property type="entry name" value="DNApol_IV"/>
</dbReference>
<dbReference type="InterPro" id="IPR043502">
    <property type="entry name" value="DNA/RNA_pol_sf"/>
</dbReference>
<keyword evidence="6" id="KW-1185">Reference proteome</keyword>
<dbReference type="GO" id="GO:0006281">
    <property type="term" value="P:DNA repair"/>
    <property type="evidence" value="ECO:0007669"/>
    <property type="project" value="UniProtKB-UniRule"/>
</dbReference>
<organism evidence="5 6">
    <name type="scientific">Salinirubellus salinus</name>
    <dbReference type="NCBI Taxonomy" id="1364945"/>
    <lineage>
        <taxon>Archaea</taxon>
        <taxon>Methanobacteriati</taxon>
        <taxon>Methanobacteriota</taxon>
        <taxon>Stenosarchaea group</taxon>
        <taxon>Halobacteria</taxon>
        <taxon>Halobacteriales</taxon>
        <taxon>Natronomonadaceae</taxon>
        <taxon>Salinirubellus</taxon>
    </lineage>
</organism>
<dbReference type="EMBL" id="CP104003">
    <property type="protein sequence ID" value="UWM55732.1"/>
    <property type="molecule type" value="Genomic_DNA"/>
</dbReference>
<keyword evidence="2" id="KW-0227">DNA damage</keyword>
<dbReference type="NCBIfam" id="NF002677">
    <property type="entry name" value="PRK02406.1"/>
    <property type="match status" value="1"/>
</dbReference>
<dbReference type="GO" id="GO:0003887">
    <property type="term" value="F:DNA-directed DNA polymerase activity"/>
    <property type="evidence" value="ECO:0007669"/>
    <property type="project" value="UniProtKB-UniRule"/>
</dbReference>
<comment type="subcellular location">
    <subcellularLocation>
        <location evidence="2">Cytoplasm</location>
    </subcellularLocation>
</comment>
<feature type="active site" evidence="2">
    <location>
        <position position="135"/>
    </location>
</feature>
<feature type="domain" description="UmuC" evidence="4">
    <location>
        <begin position="19"/>
        <end position="216"/>
    </location>
</feature>
<feature type="site" description="Substrate discrimination" evidence="2">
    <location>
        <position position="28"/>
    </location>
</feature>
<dbReference type="AlphaFoldDB" id="A0A9E7R534"/>
<keyword evidence="2" id="KW-0234">DNA repair</keyword>
<sequence length="423" mass="45633">MNRGPRLPGVEDEGEPRVVVHVDMDCFYAACERLKDPDLVGEPLVVGMGYDHGETHGAVATASYEAREYGVESAMPISQALEALPRRAELDEGDPPEGTGHYRPVDMDYYQEVGAQVKAILHESAETVREVSIDEAYLDVSDVGWRAGTAEAFGEELKARIREEVGVTASVGIAPNMSAAKVASDFDKPDGLVVVRPGEVAAFFAPLDVEELHGVGPVTARELREAGIETAGDVADADPRALADRFGERGRALHRRANGRDDRAVEPQGDPKSVSSESAFVEATADPATKREKVRDLAAEVAERAAAKGALYRTIGIKVVEPPFATNTRAKSLPGPVDDPALVEEVALDLLTEFETTTARKLGVRVSNLEFGENEQSRLGSYADAGDESAVDTEGTDGERTDRRRRRSDRPSRGQTTFGDFDE</sequence>
<comment type="similarity">
    <text evidence="1 2">Belongs to the DNA polymerase type-Y family.</text>
</comment>
<proteinExistence type="inferred from homology"/>
<keyword evidence="2" id="KW-0515">Mutator protein</keyword>
<keyword evidence="2" id="KW-0479">Metal-binding</keyword>
<dbReference type="InterPro" id="IPR017961">
    <property type="entry name" value="DNA_pol_Y-fam_little_finger"/>
</dbReference>
<dbReference type="InterPro" id="IPR024728">
    <property type="entry name" value="PolY_HhH_motif"/>
</dbReference>
<dbReference type="HAMAP" id="MF_01113">
    <property type="entry name" value="DNApol_IV"/>
    <property type="match status" value="1"/>
</dbReference>
<keyword evidence="2" id="KW-0460">Magnesium</keyword>
<dbReference type="GO" id="GO:0005737">
    <property type="term" value="C:cytoplasm"/>
    <property type="evidence" value="ECO:0007669"/>
    <property type="project" value="UniProtKB-SubCell"/>
</dbReference>
<dbReference type="CDD" id="cd03586">
    <property type="entry name" value="PolY_Pol_IV_kappa"/>
    <property type="match status" value="1"/>
</dbReference>
<feature type="region of interest" description="Disordered" evidence="3">
    <location>
        <begin position="373"/>
        <end position="423"/>
    </location>
</feature>